<dbReference type="RefSeq" id="WP_164323851.1">
    <property type="nucleotide sequence ID" value="NZ_JAAGLU010000065.1"/>
</dbReference>
<evidence type="ECO:0000256" key="1">
    <source>
        <dbReference type="SAM" id="MobiDB-lite"/>
    </source>
</evidence>
<evidence type="ECO:0008006" key="3">
    <source>
        <dbReference type="Google" id="ProtNLM"/>
    </source>
</evidence>
<sequence length="191" mass="19724">MSPVHRAVRPALLLLAGALLLGACGIPTTGVVGSGEPATGVRSTITLYFTGKLGLVAVPRRIPQRPSVEAAVQLLFQGPTRSELSVGMGSLLRKLKKDPTVRADGAKVSIELRFDDPADFPATVKPLIGDALAQVVCTAAGARHAEDPDVVSVEVVIKATVRGAKSPWSAEGRDATCPAQARRSAAASRSG</sequence>
<accession>A0A6B3C6P1</accession>
<reference evidence="2" key="1">
    <citation type="submission" date="2020-01" db="EMBL/GenBank/DDBJ databases">
        <title>Insect and environment-associated Actinomycetes.</title>
        <authorList>
            <person name="Currrie C."/>
            <person name="Chevrette M."/>
            <person name="Carlson C."/>
            <person name="Stubbendieck R."/>
            <person name="Wendt-Pienkowski E."/>
        </authorList>
    </citation>
    <scope>NUCLEOTIDE SEQUENCE</scope>
    <source>
        <strain evidence="2">SID12501</strain>
    </source>
</reference>
<evidence type="ECO:0000313" key="2">
    <source>
        <dbReference type="EMBL" id="NEC92319.1"/>
    </source>
</evidence>
<gene>
    <name evidence="2" type="ORF">G3I71_42655</name>
</gene>
<feature type="region of interest" description="Disordered" evidence="1">
    <location>
        <begin position="167"/>
        <end position="191"/>
    </location>
</feature>
<name>A0A6B3C6P1_9ACTN</name>
<comment type="caution">
    <text evidence="2">The sequence shown here is derived from an EMBL/GenBank/DDBJ whole genome shotgun (WGS) entry which is preliminary data.</text>
</comment>
<dbReference type="PROSITE" id="PS51257">
    <property type="entry name" value="PROKAR_LIPOPROTEIN"/>
    <property type="match status" value="1"/>
</dbReference>
<proteinExistence type="predicted"/>
<feature type="compositionally biased region" description="Low complexity" evidence="1">
    <location>
        <begin position="181"/>
        <end position="191"/>
    </location>
</feature>
<dbReference type="AlphaFoldDB" id="A0A6B3C6P1"/>
<organism evidence="2">
    <name type="scientific">Streptomyces sp. SID12501</name>
    <dbReference type="NCBI Taxonomy" id="2706042"/>
    <lineage>
        <taxon>Bacteria</taxon>
        <taxon>Bacillati</taxon>
        <taxon>Actinomycetota</taxon>
        <taxon>Actinomycetes</taxon>
        <taxon>Kitasatosporales</taxon>
        <taxon>Streptomycetaceae</taxon>
        <taxon>Streptomyces</taxon>
    </lineage>
</organism>
<protein>
    <recommendedName>
        <fullName evidence="3">GerMN domain-containing protein</fullName>
    </recommendedName>
</protein>
<dbReference type="EMBL" id="JAAGLU010000065">
    <property type="protein sequence ID" value="NEC92319.1"/>
    <property type="molecule type" value="Genomic_DNA"/>
</dbReference>